<feature type="domain" description="AMP-dependent synthetase/ligase" evidence="3">
    <location>
        <begin position="35"/>
        <end position="412"/>
    </location>
</feature>
<evidence type="ECO:0000256" key="1">
    <source>
        <dbReference type="ARBA" id="ARBA00006432"/>
    </source>
</evidence>
<evidence type="ECO:0000313" key="6">
    <source>
        <dbReference type="Proteomes" id="UP000317344"/>
    </source>
</evidence>
<dbReference type="InterPro" id="IPR000873">
    <property type="entry name" value="AMP-dep_synth/lig_dom"/>
</dbReference>
<evidence type="ECO:0000313" key="5">
    <source>
        <dbReference type="EMBL" id="QDQ98558.1"/>
    </source>
</evidence>
<keyword evidence="6" id="KW-1185">Reference proteome</keyword>
<dbReference type="SUPFAM" id="SSF56801">
    <property type="entry name" value="Acetyl-CoA synthetase-like"/>
    <property type="match status" value="1"/>
</dbReference>
<dbReference type="RefSeq" id="WP_143909963.1">
    <property type="nucleotide sequence ID" value="NZ_CP041765.1"/>
</dbReference>
<dbReference type="GO" id="GO:0006631">
    <property type="term" value="P:fatty acid metabolic process"/>
    <property type="evidence" value="ECO:0007669"/>
    <property type="project" value="TreeGrafter"/>
</dbReference>
<name>A0A516X662_9ACTN</name>
<dbReference type="EMBL" id="CP041765">
    <property type="protein sequence ID" value="QDQ98558.1"/>
    <property type="molecule type" value="Genomic_DNA"/>
</dbReference>
<proteinExistence type="inferred from homology"/>
<evidence type="ECO:0000259" key="3">
    <source>
        <dbReference type="Pfam" id="PF00501"/>
    </source>
</evidence>
<dbReference type="Gene3D" id="3.40.50.12780">
    <property type="entry name" value="N-terminal domain of ligase-like"/>
    <property type="match status" value="1"/>
</dbReference>
<dbReference type="Proteomes" id="UP000317344">
    <property type="component" value="Chromosome"/>
</dbReference>
<dbReference type="PANTHER" id="PTHR43201:SF5">
    <property type="entry name" value="MEDIUM-CHAIN ACYL-COA LIGASE ACSF2, MITOCHONDRIAL"/>
    <property type="match status" value="1"/>
</dbReference>
<dbReference type="Pfam" id="PF00501">
    <property type="entry name" value="AMP-binding"/>
    <property type="match status" value="1"/>
</dbReference>
<dbReference type="InterPro" id="IPR045851">
    <property type="entry name" value="AMP-bd_C_sf"/>
</dbReference>
<comment type="similarity">
    <text evidence="1">Belongs to the ATP-dependent AMP-binding enzyme family.</text>
</comment>
<accession>A0A516X662</accession>
<sequence>MATQQQAQAVAADGGYDALAYRTYFENAFTYITGFRRNLRRFADRPAIDDPASGRSWTYRELGGAVDRLAAGLAELGVAAGDVVAYQLFNGPEFAQLYLATQVAGAVGSPMNFRLASGETAYILTRNRPRVFFYDTGNAAMTAEALRRSGHVPETIVAVGPGEPIAAPDGARVLRFDDVAASTGPAPQVDRTIWEETTRLYTSGTTGMPKGVPMNSAIEIFSAHDVIMQFPLAPEDKTLNMSPWFHRGGLYCAGPNPSFYVGASVVPLRTFDADTVLDLVETQGLTFLIGAPTNLAMLSDAQEARARDLSTLRGVVTMGSPLDREAALRYQRVLHPRIFNGYGSTEGFWNTFLRPVDLPEMAGTAGRACIDDDVAVVKLFDDRPALPHETVARDGREVGEVIVRSPKSAGQYADEPEQDAAKFHDGWLHIGDLATWDEGEYVTIVGRRDDMLLSGGENVHPVGVEAALCEHPAVADALVVGVPDDTWGQLVVAYVVPRDGADGLSEPQEAADALDAHCREHPMLSRFKRPRAYRVVEALPVSATGKKLHYKATATARDDMARGLFARPGGGDGGE</sequence>
<reference evidence="5 6" key="2">
    <citation type="submission" date="2019-07" db="EMBL/GenBank/DDBJ databases">
        <authorList>
            <person name="Huang Y."/>
        </authorList>
    </citation>
    <scope>NUCLEOTIDE SEQUENCE [LARGE SCALE GENOMIC DNA]</scope>
    <source>
        <strain evidence="5 6">HY188</strain>
    </source>
</reference>
<evidence type="ECO:0000256" key="2">
    <source>
        <dbReference type="ARBA" id="ARBA00022598"/>
    </source>
</evidence>
<protein>
    <submittedName>
        <fullName evidence="5">AMP-binding protein</fullName>
    </submittedName>
</protein>
<dbReference type="PANTHER" id="PTHR43201">
    <property type="entry name" value="ACYL-COA SYNTHETASE"/>
    <property type="match status" value="1"/>
</dbReference>
<evidence type="ECO:0000259" key="4">
    <source>
        <dbReference type="Pfam" id="PF13193"/>
    </source>
</evidence>
<dbReference type="AlphaFoldDB" id="A0A516X662"/>
<dbReference type="Pfam" id="PF13193">
    <property type="entry name" value="AMP-binding_C"/>
    <property type="match status" value="1"/>
</dbReference>
<dbReference type="Gene3D" id="3.30.300.30">
    <property type="match status" value="1"/>
</dbReference>
<reference evidence="5 6" key="1">
    <citation type="submission" date="2019-07" db="EMBL/GenBank/DDBJ databases">
        <title>Tomitella cavernea sp. nov., an actinomycete isolated from soil.</title>
        <authorList>
            <person name="Cheng J."/>
        </authorList>
    </citation>
    <scope>NUCLEOTIDE SEQUENCE [LARGE SCALE GENOMIC DNA]</scope>
    <source>
        <strain evidence="5 6">HY188</strain>
    </source>
</reference>
<dbReference type="OrthoDB" id="9803968at2"/>
<dbReference type="InterPro" id="IPR025110">
    <property type="entry name" value="AMP-bd_C"/>
</dbReference>
<feature type="domain" description="AMP-binding enzyme C-terminal" evidence="4">
    <location>
        <begin position="464"/>
        <end position="546"/>
    </location>
</feature>
<dbReference type="InterPro" id="IPR042099">
    <property type="entry name" value="ANL_N_sf"/>
</dbReference>
<dbReference type="GO" id="GO:0031956">
    <property type="term" value="F:medium-chain fatty acid-CoA ligase activity"/>
    <property type="evidence" value="ECO:0007669"/>
    <property type="project" value="TreeGrafter"/>
</dbReference>
<dbReference type="KEGG" id="toy:FO059_16060"/>
<gene>
    <name evidence="5" type="ORF">FO059_16060</name>
</gene>
<keyword evidence="2" id="KW-0436">Ligase</keyword>
<organism evidence="5 6">
    <name type="scientific">Tomitella fengzijianii</name>
    <dbReference type="NCBI Taxonomy" id="2597660"/>
    <lineage>
        <taxon>Bacteria</taxon>
        <taxon>Bacillati</taxon>
        <taxon>Actinomycetota</taxon>
        <taxon>Actinomycetes</taxon>
        <taxon>Mycobacteriales</taxon>
        <taxon>Tomitella</taxon>
    </lineage>
</organism>